<dbReference type="AlphaFoldDB" id="A0AAE9Y4J4"/>
<dbReference type="CDD" id="cd07805">
    <property type="entry name" value="ASKHA_NBD_FGGY_CvXK-like"/>
    <property type="match status" value="1"/>
</dbReference>
<dbReference type="InterPro" id="IPR043129">
    <property type="entry name" value="ATPase_NBD"/>
</dbReference>
<dbReference type="Pfam" id="PF02782">
    <property type="entry name" value="FGGY_C"/>
    <property type="match status" value="1"/>
</dbReference>
<evidence type="ECO:0000256" key="2">
    <source>
        <dbReference type="ARBA" id="ARBA00022679"/>
    </source>
</evidence>
<dbReference type="InterPro" id="IPR018485">
    <property type="entry name" value="FGGY_C"/>
</dbReference>
<gene>
    <name evidence="6" type="ORF">PO878_16215</name>
</gene>
<sequence length="534" mass="56376">MTEPHILTIDLGTSGPKAAVVSRTGRIAGSAQARLALRFTDDGGVEQDPEEVWSTCLDSATRALAASGVDAGDVVAVVPSSQYSSIVPVDAGGRPLADMVLWMDGRGAAKKLARLPGGPSRDSPAALLHWVRVHGLAPLGGGMSLTHMRWFRFARPEVYDRTAAFLEPMDYLALRLTGRATANQSTAYMMLLTDNRTLGATDWDEGLLARSHIDRDRLPELVAAGSEVGPLLPDVAEALGLAPSTPVLSGINDTQAGAVAAGAFQGAGAGLAVGTTAVIAAHVARKKTDPRTTLFTVPSPLGDTYLVTAENGVAGVDVDHFLDQLVYPDDALAAGPRPDDAYAALEAAAAAASPGAGRVLFLPWLKGSLAPTVDGKVRGGFLNVGLGTTRQDLTRALFEGIALNARRLKGPVESFSGRDIAAFTFYGGGARSDLWAQVMADVLRVPVRQLDEPSHANSLGAGLFGLVHLGLVDVDDVAGIPRVRGVYEPDPDLEELYGERAEAFAEAFRRTRPLFHRLNRRPGTPPTWRQRLGR</sequence>
<evidence type="ECO:0000259" key="5">
    <source>
        <dbReference type="Pfam" id="PF02782"/>
    </source>
</evidence>
<organism evidence="6 7">
    <name type="scientific">Iamia majanohamensis</name>
    <dbReference type="NCBI Taxonomy" id="467976"/>
    <lineage>
        <taxon>Bacteria</taxon>
        <taxon>Bacillati</taxon>
        <taxon>Actinomycetota</taxon>
        <taxon>Acidimicrobiia</taxon>
        <taxon>Acidimicrobiales</taxon>
        <taxon>Iamiaceae</taxon>
        <taxon>Iamia</taxon>
    </lineage>
</organism>
<dbReference type="RefSeq" id="WP_272735571.1">
    <property type="nucleotide sequence ID" value="NZ_CP116942.1"/>
</dbReference>
<evidence type="ECO:0000256" key="1">
    <source>
        <dbReference type="ARBA" id="ARBA00009156"/>
    </source>
</evidence>
<dbReference type="InterPro" id="IPR018484">
    <property type="entry name" value="FGGY_N"/>
</dbReference>
<evidence type="ECO:0000313" key="7">
    <source>
        <dbReference type="Proteomes" id="UP001216390"/>
    </source>
</evidence>
<dbReference type="SUPFAM" id="SSF53067">
    <property type="entry name" value="Actin-like ATPase domain"/>
    <property type="match status" value="2"/>
</dbReference>
<dbReference type="PANTHER" id="PTHR43095">
    <property type="entry name" value="SUGAR KINASE"/>
    <property type="match status" value="1"/>
</dbReference>
<dbReference type="EMBL" id="CP116942">
    <property type="protein sequence ID" value="WCO66045.1"/>
    <property type="molecule type" value="Genomic_DNA"/>
</dbReference>
<dbReference type="InterPro" id="IPR050406">
    <property type="entry name" value="FGGY_Carb_Kinase"/>
</dbReference>
<dbReference type="KEGG" id="ima:PO878_16215"/>
<evidence type="ECO:0000313" key="6">
    <source>
        <dbReference type="EMBL" id="WCO66045.1"/>
    </source>
</evidence>
<keyword evidence="2" id="KW-0808">Transferase</keyword>
<dbReference type="Pfam" id="PF00370">
    <property type="entry name" value="FGGY_N"/>
    <property type="match status" value="1"/>
</dbReference>
<feature type="domain" description="Carbohydrate kinase FGGY N-terminal" evidence="4">
    <location>
        <begin position="6"/>
        <end position="259"/>
    </location>
</feature>
<keyword evidence="3 6" id="KW-0418">Kinase</keyword>
<evidence type="ECO:0000259" key="4">
    <source>
        <dbReference type="Pfam" id="PF00370"/>
    </source>
</evidence>
<dbReference type="Proteomes" id="UP001216390">
    <property type="component" value="Chromosome"/>
</dbReference>
<protein>
    <submittedName>
        <fullName evidence="6">FGGY family carbohydrate kinase</fullName>
    </submittedName>
</protein>
<proteinExistence type="inferred from homology"/>
<dbReference type="GO" id="GO:0016301">
    <property type="term" value="F:kinase activity"/>
    <property type="evidence" value="ECO:0007669"/>
    <property type="project" value="UniProtKB-KW"/>
</dbReference>
<evidence type="ECO:0000256" key="3">
    <source>
        <dbReference type="ARBA" id="ARBA00022777"/>
    </source>
</evidence>
<reference evidence="6" key="1">
    <citation type="submission" date="2023-01" db="EMBL/GenBank/DDBJ databases">
        <title>The diversity of Class Acidimicrobiia in South China Sea sediment environments and the proposal of Iamia marina sp. nov., a novel species of the genus Iamia.</title>
        <authorList>
            <person name="He Y."/>
            <person name="Tian X."/>
        </authorList>
    </citation>
    <scope>NUCLEOTIDE SEQUENCE</scope>
    <source>
        <strain evidence="6">DSM 19957</strain>
    </source>
</reference>
<dbReference type="Gene3D" id="3.30.420.40">
    <property type="match status" value="2"/>
</dbReference>
<comment type="similarity">
    <text evidence="1">Belongs to the FGGY kinase family.</text>
</comment>
<accession>A0AAE9Y4J4</accession>
<keyword evidence="7" id="KW-1185">Reference proteome</keyword>
<feature type="domain" description="Carbohydrate kinase FGGY C-terminal" evidence="5">
    <location>
        <begin position="273"/>
        <end position="467"/>
    </location>
</feature>
<dbReference type="GO" id="GO:0005975">
    <property type="term" value="P:carbohydrate metabolic process"/>
    <property type="evidence" value="ECO:0007669"/>
    <property type="project" value="InterPro"/>
</dbReference>
<dbReference type="PIRSF" id="PIRSF000538">
    <property type="entry name" value="GlpK"/>
    <property type="match status" value="1"/>
</dbReference>
<dbReference type="InterPro" id="IPR000577">
    <property type="entry name" value="Carb_kinase_FGGY"/>
</dbReference>
<name>A0AAE9Y4J4_9ACTN</name>